<keyword evidence="2" id="KW-1185">Reference proteome</keyword>
<organism evidence="1 2">
    <name type="scientific">Naganishia adeliensis</name>
    <dbReference type="NCBI Taxonomy" id="92952"/>
    <lineage>
        <taxon>Eukaryota</taxon>
        <taxon>Fungi</taxon>
        <taxon>Dikarya</taxon>
        <taxon>Basidiomycota</taxon>
        <taxon>Agaricomycotina</taxon>
        <taxon>Tremellomycetes</taxon>
        <taxon>Filobasidiales</taxon>
        <taxon>Filobasidiaceae</taxon>
        <taxon>Naganishia</taxon>
    </lineage>
</organism>
<dbReference type="EMBL" id="JASBWS010000024">
    <property type="protein sequence ID" value="KAJ9110336.1"/>
    <property type="molecule type" value="Genomic_DNA"/>
</dbReference>
<reference evidence="1" key="1">
    <citation type="submission" date="2023-04" db="EMBL/GenBank/DDBJ databases">
        <title>Draft Genome sequencing of Naganishia species isolated from polar environments using Oxford Nanopore Technology.</title>
        <authorList>
            <person name="Leo P."/>
            <person name="Venkateswaran K."/>
        </authorList>
    </citation>
    <scope>NUCLEOTIDE SEQUENCE</scope>
    <source>
        <strain evidence="1">MNA-CCFEE 5262</strain>
    </source>
</reference>
<dbReference type="Proteomes" id="UP001230649">
    <property type="component" value="Unassembled WGS sequence"/>
</dbReference>
<accession>A0ACC2WHN7</accession>
<protein>
    <submittedName>
        <fullName evidence="1">Uncharacterized protein</fullName>
    </submittedName>
</protein>
<name>A0ACC2WHN7_9TREE</name>
<evidence type="ECO:0000313" key="2">
    <source>
        <dbReference type="Proteomes" id="UP001230649"/>
    </source>
</evidence>
<comment type="caution">
    <text evidence="1">The sequence shown here is derived from an EMBL/GenBank/DDBJ whole genome shotgun (WGS) entry which is preliminary data.</text>
</comment>
<gene>
    <name evidence="1" type="ORF">QFC20_002932</name>
</gene>
<proteinExistence type="predicted"/>
<sequence>MHQEDSTRTGWPLQEFTFGRPSLNLHDHSASTNSSGSTSQSNISHLSAFQHQESSLSARRSSSPQAGLPSLTVQRPSHPTELAPIRPGATQPDANFSPKLKSPLFRRASSGIYLPTISPTGSPHTGARPSPLDTENGAKNSSFTLPRIKSPFLIPRPPSLRSSDSGGSDSTSGAPSRTMSTSNSPDRSRMDTRPDLNHGSRQPSPSGGRPPFPDIYGPGGNRSSPFRMGPPGEVSRTLAPLPLAGYERRGSASGVPPQNRDRSSDRKDGRNDAEAEEARDQVGDPADFDYSMRRHSIAVFQGEEGGGPLRPLSSRPPVAPSPLNPSANTNGHGADDDAARLAMNRKRKESHDRAAMGYFGDNHNPNGDSNGRVPSTAPVNHVFQPPAPPTFSNPFASSSASANIPPEEFGPPTKRRGSTYDAKMRQLSLSGTHDAYSAGPQNASPQPWNPLFQNDRRDSTVSVYSNRSLASSMGSQAPSTAIPSQYPPYSVDPTLHNPGQSYPSYPAPPSTAPPAPYPPPSHPMYQDSRASSSSVMSTSTVMPEYSRDSKPDSPDYNDSTSGKEYTPVPILSSLPPETRDSIANGSSAPYSRSPELRVSHKLAERKRRKEMKDLFDELKEQLPADRGMKSSKWEILTRAVDYIANLKRQNSDMTREIEGLRSEVNTLRVGAAAAAAASGVTYGVPPPPHYPMSMGAPAYSLPPVGGYPQAPGYQPIGGNGSAPASHGGTPVSR</sequence>
<evidence type="ECO:0000313" key="1">
    <source>
        <dbReference type="EMBL" id="KAJ9110336.1"/>
    </source>
</evidence>